<protein>
    <submittedName>
        <fullName evidence="3">Uncharacterized protein</fullName>
    </submittedName>
</protein>
<name>A0A8H5HJZ9_9AGAR</name>
<feature type="coiled-coil region" evidence="1">
    <location>
        <begin position="200"/>
        <end position="263"/>
    </location>
</feature>
<accession>A0A8H5HJZ9</accession>
<sequence>MTSSSDCQNQLQQLECRDIEIQSRKKQLQLLLEDFGRPLGEEVREILDHFLQPSNEPDVTLRDVVQELRSDLTREKGGIISEDTLGAREESVMVREHSVTTRETSVMAREKNVVALRENSEGRERSIAVREQDVATLQEKLVVMQKEITLREENMTGLEEVLADRERMMKIREENLAAQEKSLVSKLVAKDKGFRIHDQSLKARERILEAREKMLETKEEYLEVKEESFVAREQDARNQHFRLTRWQAELEQMEKQRMETRAGQRAERDVLDWKIREFEVKEQRIRKREEELMAKDKQLHIDRNDVHRWRARLHEAAMWLREEEKKICEERNKLLEVEMEMGAERKLNTPHNKSDLPMTEGHRREQGQENSSDKLQQDKQPVDIKTGLQLPAEDPWARAVEIEARLRSPEEPSRVESPGSAQILGQAKQFSVNADTVYMEIDWVTNRTAGVIALGGINAA</sequence>
<evidence type="ECO:0000256" key="2">
    <source>
        <dbReference type="SAM" id="MobiDB-lite"/>
    </source>
</evidence>
<feature type="compositionally biased region" description="Basic and acidic residues" evidence="2">
    <location>
        <begin position="360"/>
        <end position="381"/>
    </location>
</feature>
<evidence type="ECO:0000313" key="4">
    <source>
        <dbReference type="Proteomes" id="UP000518752"/>
    </source>
</evidence>
<organism evidence="3 4">
    <name type="scientific">Collybiopsis confluens</name>
    <dbReference type="NCBI Taxonomy" id="2823264"/>
    <lineage>
        <taxon>Eukaryota</taxon>
        <taxon>Fungi</taxon>
        <taxon>Dikarya</taxon>
        <taxon>Basidiomycota</taxon>
        <taxon>Agaricomycotina</taxon>
        <taxon>Agaricomycetes</taxon>
        <taxon>Agaricomycetidae</taxon>
        <taxon>Agaricales</taxon>
        <taxon>Marasmiineae</taxon>
        <taxon>Omphalotaceae</taxon>
        <taxon>Collybiopsis</taxon>
    </lineage>
</organism>
<comment type="caution">
    <text evidence="3">The sequence shown here is derived from an EMBL/GenBank/DDBJ whole genome shotgun (WGS) entry which is preliminary data.</text>
</comment>
<reference evidence="3 4" key="1">
    <citation type="journal article" date="2020" name="ISME J.">
        <title>Uncovering the hidden diversity of litter-decomposition mechanisms in mushroom-forming fungi.</title>
        <authorList>
            <person name="Floudas D."/>
            <person name="Bentzer J."/>
            <person name="Ahren D."/>
            <person name="Johansson T."/>
            <person name="Persson P."/>
            <person name="Tunlid A."/>
        </authorList>
    </citation>
    <scope>NUCLEOTIDE SEQUENCE [LARGE SCALE GENOMIC DNA]</scope>
    <source>
        <strain evidence="3 4">CBS 406.79</strain>
    </source>
</reference>
<feature type="region of interest" description="Disordered" evidence="2">
    <location>
        <begin position="342"/>
        <end position="381"/>
    </location>
</feature>
<proteinExistence type="predicted"/>
<gene>
    <name evidence="3" type="ORF">D9757_007458</name>
</gene>
<keyword evidence="4" id="KW-1185">Reference proteome</keyword>
<evidence type="ECO:0000313" key="3">
    <source>
        <dbReference type="EMBL" id="KAF5384604.1"/>
    </source>
</evidence>
<dbReference type="AlphaFoldDB" id="A0A8H5HJZ9"/>
<keyword evidence="1" id="KW-0175">Coiled coil</keyword>
<dbReference type="EMBL" id="JAACJN010000042">
    <property type="protein sequence ID" value="KAF5384604.1"/>
    <property type="molecule type" value="Genomic_DNA"/>
</dbReference>
<dbReference type="Proteomes" id="UP000518752">
    <property type="component" value="Unassembled WGS sequence"/>
</dbReference>
<evidence type="ECO:0000256" key="1">
    <source>
        <dbReference type="SAM" id="Coils"/>
    </source>
</evidence>